<evidence type="ECO:0000313" key="10">
    <source>
        <dbReference type="Proteomes" id="UP000694864"/>
    </source>
</evidence>
<dbReference type="GeneID" id="104745752"/>
<evidence type="ECO:0000256" key="4">
    <source>
        <dbReference type="ARBA" id="ARBA00022597"/>
    </source>
</evidence>
<dbReference type="RefSeq" id="XP_010465383.1">
    <property type="nucleotide sequence ID" value="XM_010467081.2"/>
</dbReference>
<sequence length="236" mass="26461">MDVYTFNVSLSLCKDVAGIAGNIFAFGLFVSPMPTFRRIMRNKSTEQFSGLPYIYALVNCLICLWYGTPFISHSNTMLMTVNSVGATFQLCYIILFIMHTDKKNKMKMLALLFVVFAVVGLIVAGSLQIPDQLTRWYFVGFLSCGSLVSMSASPLFVINLVIRTKSVEFMPFYLSLSTFLMSASFLLYGLFNSDAFVYIPNGIGTILGIVQLALYCYYHRNSIAEETKEPLIVSYV</sequence>
<accession>A0ABM0W411</accession>
<evidence type="ECO:0000256" key="8">
    <source>
        <dbReference type="ARBA" id="ARBA00023136"/>
    </source>
</evidence>
<evidence type="ECO:0000256" key="2">
    <source>
        <dbReference type="ARBA" id="ARBA00007809"/>
    </source>
</evidence>
<feature type="transmembrane region" description="Helical" evidence="9">
    <location>
        <begin position="109"/>
        <end position="130"/>
    </location>
</feature>
<dbReference type="PANTHER" id="PTHR10791">
    <property type="entry name" value="RAG1-ACTIVATING PROTEIN 1"/>
    <property type="match status" value="1"/>
</dbReference>
<gene>
    <name evidence="11" type="primary">LOC104745752</name>
</gene>
<organism evidence="10 11">
    <name type="scientific">Camelina sativa</name>
    <name type="common">False flax</name>
    <name type="synonym">Myagrum sativum</name>
    <dbReference type="NCBI Taxonomy" id="90675"/>
    <lineage>
        <taxon>Eukaryota</taxon>
        <taxon>Viridiplantae</taxon>
        <taxon>Streptophyta</taxon>
        <taxon>Embryophyta</taxon>
        <taxon>Tracheophyta</taxon>
        <taxon>Spermatophyta</taxon>
        <taxon>Magnoliopsida</taxon>
        <taxon>eudicotyledons</taxon>
        <taxon>Gunneridae</taxon>
        <taxon>Pentapetalae</taxon>
        <taxon>rosids</taxon>
        <taxon>malvids</taxon>
        <taxon>Brassicales</taxon>
        <taxon>Brassicaceae</taxon>
        <taxon>Camelineae</taxon>
        <taxon>Camelina</taxon>
    </lineage>
</organism>
<keyword evidence="4 9" id="KW-0762">Sugar transport</keyword>
<comment type="similarity">
    <text evidence="2 9">Belongs to the SWEET sugar transporter family.</text>
</comment>
<evidence type="ECO:0000256" key="6">
    <source>
        <dbReference type="ARBA" id="ARBA00022737"/>
    </source>
</evidence>
<feature type="transmembrane region" description="Helical" evidence="9">
    <location>
        <begin position="48"/>
        <end position="67"/>
    </location>
</feature>
<dbReference type="Proteomes" id="UP000694864">
    <property type="component" value="Chromosome 15"/>
</dbReference>
<dbReference type="InterPro" id="IPR004316">
    <property type="entry name" value="SWEET_rpt"/>
</dbReference>
<dbReference type="InterPro" id="IPR047664">
    <property type="entry name" value="SWEET"/>
</dbReference>
<evidence type="ECO:0000256" key="7">
    <source>
        <dbReference type="ARBA" id="ARBA00022989"/>
    </source>
</evidence>
<dbReference type="Pfam" id="PF03083">
    <property type="entry name" value="MtN3_slv"/>
    <property type="match status" value="2"/>
</dbReference>
<reference evidence="11" key="2">
    <citation type="submission" date="2025-08" db="UniProtKB">
        <authorList>
            <consortium name="RefSeq"/>
        </authorList>
    </citation>
    <scope>IDENTIFICATION</scope>
    <source>
        <tissue evidence="11">Leaf</tissue>
    </source>
</reference>
<keyword evidence="5 9" id="KW-0812">Transmembrane</keyword>
<evidence type="ECO:0000256" key="1">
    <source>
        <dbReference type="ARBA" id="ARBA00004127"/>
    </source>
</evidence>
<feature type="transmembrane region" description="Helical" evidence="9">
    <location>
        <begin position="136"/>
        <end position="160"/>
    </location>
</feature>
<comment type="subcellular location">
    <subcellularLocation>
        <location evidence="9">Cell membrane</location>
        <topology evidence="9">Multi-pass membrane protein</topology>
    </subcellularLocation>
    <subcellularLocation>
        <location evidence="1">Endomembrane system</location>
        <topology evidence="1">Multi-pass membrane protein</topology>
    </subcellularLocation>
</comment>
<feature type="transmembrane region" description="Helical" evidence="9">
    <location>
        <begin position="197"/>
        <end position="218"/>
    </location>
</feature>
<evidence type="ECO:0000256" key="3">
    <source>
        <dbReference type="ARBA" id="ARBA00022448"/>
    </source>
</evidence>
<evidence type="ECO:0000313" key="11">
    <source>
        <dbReference type="RefSeq" id="XP_010465383.1"/>
    </source>
</evidence>
<keyword evidence="3 9" id="KW-0813">Transport</keyword>
<keyword evidence="8 9" id="KW-0472">Membrane</keyword>
<reference evidence="10" key="1">
    <citation type="journal article" date="2014" name="Nat. Commun.">
        <title>The emerging biofuel crop Camelina sativa retains a highly undifferentiated hexaploid genome structure.</title>
        <authorList>
            <person name="Kagale S."/>
            <person name="Koh C."/>
            <person name="Nixon J."/>
            <person name="Bollina V."/>
            <person name="Clarke W.E."/>
            <person name="Tuteja R."/>
            <person name="Spillane C."/>
            <person name="Robinson S.J."/>
            <person name="Links M.G."/>
            <person name="Clarke C."/>
            <person name="Higgins E.E."/>
            <person name="Huebert T."/>
            <person name="Sharpe A.G."/>
            <person name="Parkin I.A."/>
        </authorList>
    </citation>
    <scope>NUCLEOTIDE SEQUENCE [LARGE SCALE GENOMIC DNA]</scope>
    <source>
        <strain evidence="10">cv. DH55</strain>
    </source>
</reference>
<dbReference type="PANTHER" id="PTHR10791:SF111">
    <property type="entry name" value="BIDIRECTIONAL SUGAR TRANSPORTER SWEET2"/>
    <property type="match status" value="1"/>
</dbReference>
<evidence type="ECO:0000256" key="5">
    <source>
        <dbReference type="ARBA" id="ARBA00022692"/>
    </source>
</evidence>
<keyword evidence="6" id="KW-0677">Repeat</keyword>
<keyword evidence="7 9" id="KW-1133">Transmembrane helix</keyword>
<protein>
    <recommendedName>
        <fullName evidence="9">Bidirectional sugar transporter SWEET</fullName>
    </recommendedName>
</protein>
<feature type="transmembrane region" description="Helical" evidence="9">
    <location>
        <begin position="16"/>
        <end position="36"/>
    </location>
</feature>
<proteinExistence type="inferred from homology"/>
<comment type="function">
    <text evidence="9">Mediates both low-affinity uptake and efflux of sugar across the membrane.</text>
</comment>
<name>A0ABM0W411_CAMSA</name>
<dbReference type="Gene3D" id="1.20.1280.290">
    <property type="match status" value="2"/>
</dbReference>
<evidence type="ECO:0000256" key="9">
    <source>
        <dbReference type="RuleBase" id="RU910715"/>
    </source>
</evidence>
<feature type="transmembrane region" description="Helical" evidence="9">
    <location>
        <begin position="172"/>
        <end position="191"/>
    </location>
</feature>
<keyword evidence="10" id="KW-1185">Reference proteome</keyword>
<feature type="transmembrane region" description="Helical" evidence="9">
    <location>
        <begin position="79"/>
        <end position="97"/>
    </location>
</feature>